<organism evidence="9 10">
    <name type="scientific">Laetiporus sulphureus 93-53</name>
    <dbReference type="NCBI Taxonomy" id="1314785"/>
    <lineage>
        <taxon>Eukaryota</taxon>
        <taxon>Fungi</taxon>
        <taxon>Dikarya</taxon>
        <taxon>Basidiomycota</taxon>
        <taxon>Agaricomycotina</taxon>
        <taxon>Agaricomycetes</taxon>
        <taxon>Polyporales</taxon>
        <taxon>Laetiporus</taxon>
    </lineage>
</organism>
<protein>
    <recommendedName>
        <fullName evidence="8">TM7S3/TM198-like domain-containing protein</fullName>
    </recommendedName>
</protein>
<feature type="chain" id="PRO_5007856788" description="TM7S3/TM198-like domain-containing protein" evidence="7">
    <location>
        <begin position="25"/>
        <end position="372"/>
    </location>
</feature>
<dbReference type="GO" id="GO:0016020">
    <property type="term" value="C:membrane"/>
    <property type="evidence" value="ECO:0007669"/>
    <property type="project" value="UniProtKB-SubCell"/>
</dbReference>
<dbReference type="EMBL" id="KV427630">
    <property type="protein sequence ID" value="KZT05392.1"/>
    <property type="molecule type" value="Genomic_DNA"/>
</dbReference>
<evidence type="ECO:0000259" key="8">
    <source>
        <dbReference type="Pfam" id="PF13886"/>
    </source>
</evidence>
<feature type="transmembrane region" description="Helical" evidence="6">
    <location>
        <begin position="269"/>
        <end position="288"/>
    </location>
</feature>
<keyword evidence="7" id="KW-0732">Signal</keyword>
<evidence type="ECO:0000256" key="1">
    <source>
        <dbReference type="ARBA" id="ARBA00004141"/>
    </source>
</evidence>
<dbReference type="InParanoid" id="A0A165DQC2"/>
<gene>
    <name evidence="9" type="ORF">LAESUDRAFT_813506</name>
</gene>
<feature type="transmembrane region" description="Helical" evidence="6">
    <location>
        <begin position="136"/>
        <end position="153"/>
    </location>
</feature>
<dbReference type="Pfam" id="PF13886">
    <property type="entry name" value="TM7S3_TM198"/>
    <property type="match status" value="1"/>
</dbReference>
<dbReference type="Proteomes" id="UP000076871">
    <property type="component" value="Unassembled WGS sequence"/>
</dbReference>
<evidence type="ECO:0000256" key="7">
    <source>
        <dbReference type="SAM" id="SignalP"/>
    </source>
</evidence>
<comment type="subcellular location">
    <subcellularLocation>
        <location evidence="1">Membrane</location>
        <topology evidence="1">Multi-pass membrane protein</topology>
    </subcellularLocation>
</comment>
<feature type="compositionally biased region" description="Basic and acidic residues" evidence="5">
    <location>
        <begin position="348"/>
        <end position="361"/>
    </location>
</feature>
<keyword evidence="10" id="KW-1185">Reference proteome</keyword>
<dbReference type="InterPro" id="IPR025256">
    <property type="entry name" value="TM7S3/TM198-like_dom"/>
</dbReference>
<feature type="region of interest" description="Disordered" evidence="5">
    <location>
        <begin position="302"/>
        <end position="372"/>
    </location>
</feature>
<keyword evidence="2 6" id="KW-0812">Transmembrane</keyword>
<evidence type="ECO:0000313" key="9">
    <source>
        <dbReference type="EMBL" id="KZT05392.1"/>
    </source>
</evidence>
<feature type="transmembrane region" description="Helical" evidence="6">
    <location>
        <begin position="78"/>
        <end position="99"/>
    </location>
</feature>
<feature type="domain" description="TM7S3/TM198-like" evidence="8">
    <location>
        <begin position="87"/>
        <end position="240"/>
    </location>
</feature>
<sequence>MAAAARFPPALAWLSFALITFTRGFPLTSPPPLATAALQARWDPEISTVSNGTIIVTNPDTGNVTAQGLASDGSGHDFNASAIIWIVYCFVIGVPLALLGIKIPRMTIGIGIGITATACLWAAFINTEPADSLSDLVVTLIPVCLFLPGFLFGFHHFGHLAGVILIVVASGFSWGVRICLFREDLLVREVYGDWLIGASFAVIHVLVIPHFERIAVALASASVGTFFIALGIDLAVNKQEGMSLGLRLMCDRNKHHWVDLVLEGWKPPTSTIIIVAISLPAALLFAYAQHRLFPKSYRKVPEDDEEEIPPLPERASITDEKEKPPVRIRIAVQEASSTSAPTPVEGSIHTESDINLMERRQSQLTDSSYTPS</sequence>
<evidence type="ECO:0000256" key="3">
    <source>
        <dbReference type="ARBA" id="ARBA00022989"/>
    </source>
</evidence>
<feature type="transmembrane region" description="Helical" evidence="6">
    <location>
        <begin position="106"/>
        <end position="124"/>
    </location>
</feature>
<proteinExistence type="predicted"/>
<dbReference type="OrthoDB" id="3359595at2759"/>
<feature type="transmembrane region" description="Helical" evidence="6">
    <location>
        <begin position="160"/>
        <end position="178"/>
    </location>
</feature>
<dbReference type="AlphaFoldDB" id="A0A165DQC2"/>
<feature type="compositionally biased region" description="Basic and acidic residues" evidence="5">
    <location>
        <begin position="316"/>
        <end position="325"/>
    </location>
</feature>
<reference evidence="9 10" key="1">
    <citation type="journal article" date="2016" name="Mol. Biol. Evol.">
        <title>Comparative Genomics of Early-Diverging Mushroom-Forming Fungi Provides Insights into the Origins of Lignocellulose Decay Capabilities.</title>
        <authorList>
            <person name="Nagy L.G."/>
            <person name="Riley R."/>
            <person name="Tritt A."/>
            <person name="Adam C."/>
            <person name="Daum C."/>
            <person name="Floudas D."/>
            <person name="Sun H."/>
            <person name="Yadav J.S."/>
            <person name="Pangilinan J."/>
            <person name="Larsson K.H."/>
            <person name="Matsuura K."/>
            <person name="Barry K."/>
            <person name="Labutti K."/>
            <person name="Kuo R."/>
            <person name="Ohm R.A."/>
            <person name="Bhattacharya S.S."/>
            <person name="Shirouzu T."/>
            <person name="Yoshinaga Y."/>
            <person name="Martin F.M."/>
            <person name="Grigoriev I.V."/>
            <person name="Hibbett D.S."/>
        </authorList>
    </citation>
    <scope>NUCLEOTIDE SEQUENCE [LARGE SCALE GENOMIC DNA]</scope>
    <source>
        <strain evidence="9 10">93-53</strain>
    </source>
</reference>
<feature type="transmembrane region" description="Helical" evidence="6">
    <location>
        <begin position="190"/>
        <end position="208"/>
    </location>
</feature>
<evidence type="ECO:0000313" key="10">
    <source>
        <dbReference type="Proteomes" id="UP000076871"/>
    </source>
</evidence>
<name>A0A165DQC2_9APHY</name>
<feature type="compositionally biased region" description="Polar residues" evidence="5">
    <location>
        <begin position="362"/>
        <end position="372"/>
    </location>
</feature>
<keyword evidence="3 6" id="KW-1133">Transmembrane helix</keyword>
<feature type="signal peptide" evidence="7">
    <location>
        <begin position="1"/>
        <end position="24"/>
    </location>
</feature>
<evidence type="ECO:0000256" key="2">
    <source>
        <dbReference type="ARBA" id="ARBA00022692"/>
    </source>
</evidence>
<accession>A0A165DQC2</accession>
<feature type="transmembrane region" description="Helical" evidence="6">
    <location>
        <begin position="215"/>
        <end position="236"/>
    </location>
</feature>
<dbReference type="RefSeq" id="XP_040763132.1">
    <property type="nucleotide sequence ID" value="XM_040914493.1"/>
</dbReference>
<evidence type="ECO:0000256" key="5">
    <source>
        <dbReference type="SAM" id="MobiDB-lite"/>
    </source>
</evidence>
<evidence type="ECO:0000256" key="6">
    <source>
        <dbReference type="SAM" id="Phobius"/>
    </source>
</evidence>
<evidence type="ECO:0000256" key="4">
    <source>
        <dbReference type="ARBA" id="ARBA00023136"/>
    </source>
</evidence>
<dbReference type="GeneID" id="63831520"/>
<keyword evidence="4 6" id="KW-0472">Membrane</keyword>